<protein>
    <submittedName>
        <fullName evidence="1">Uncharacterized protein</fullName>
    </submittedName>
</protein>
<proteinExistence type="predicted"/>
<reference evidence="1 2" key="1">
    <citation type="journal article" date="2013" name="Nature">
        <title>Abundant SAR11 viruses in the ocean.</title>
        <authorList>
            <person name="Zhao Y."/>
            <person name="Temperton B."/>
            <person name="Thrash J.C."/>
            <person name="Schwalbach M.S."/>
            <person name="Vergin K.L."/>
            <person name="Landry Z.C."/>
            <person name="Ellisman M."/>
            <person name="Deerinck T."/>
            <person name="Sullivan M.B."/>
            <person name="Giovannoni S.J."/>
        </authorList>
    </citation>
    <scope>NUCLEOTIDE SEQUENCE [LARGE SCALE GENOMIC DNA]</scope>
</reference>
<dbReference type="RefSeq" id="YP_007517852.1">
    <property type="nucleotide sequence ID" value="NC_020483.1"/>
</dbReference>
<dbReference type="GeneID" id="14697575"/>
<sequence length="202" mass="21609">MAINLANNNSLANITALPSSISGGGMTLISEQTASSSATIDFTSGIDDTYDSYVFKFYNIHPATDSANFQVNFRDGGTDYDAVKTTTAFFAFHQASNGSTNLAYSTASDLAQSTGFFKIMTTMGNDNEGCGVGTLRIFNPSSTTFVKHFMSDCNNWHSNDSNATVNWRAAGYCNTTNVIDGAQFKFDSGNIDSGVIKLYGIS</sequence>
<dbReference type="KEGG" id="vg:14697575"/>
<keyword evidence="2" id="KW-1185">Reference proteome</keyword>
<name>M1I8B7_9CAUD</name>
<accession>M1I8B7</accession>
<dbReference type="Proteomes" id="UP000011295">
    <property type="component" value="Segment"/>
</dbReference>
<evidence type="ECO:0000313" key="2">
    <source>
        <dbReference type="Proteomes" id="UP000011295"/>
    </source>
</evidence>
<dbReference type="EMBL" id="KC465901">
    <property type="protein sequence ID" value="AGE60622.1"/>
    <property type="molecule type" value="Genomic_DNA"/>
</dbReference>
<dbReference type="OrthoDB" id="34096at10239"/>
<evidence type="ECO:0000313" key="1">
    <source>
        <dbReference type="EMBL" id="AGE60622.1"/>
    </source>
</evidence>
<organism evidence="1 2">
    <name type="scientific">Pelagibacter phage HTVC019P</name>
    <dbReference type="NCBI Taxonomy" id="1283079"/>
    <lineage>
        <taxon>Viruses</taxon>
        <taxon>Duplodnaviria</taxon>
        <taxon>Heunggongvirae</taxon>
        <taxon>Uroviricota</taxon>
        <taxon>Caudoviricetes</taxon>
        <taxon>Autographivirales</taxon>
        <taxon>Pelagivirus</taxon>
        <taxon>Pelagivirus HTVC019P</taxon>
    </lineage>
</organism>